<keyword evidence="7 12" id="KW-1133">Transmembrane helix</keyword>
<dbReference type="Gene3D" id="6.10.140.1330">
    <property type="match status" value="1"/>
</dbReference>
<feature type="transmembrane region" description="Helical" evidence="12">
    <location>
        <begin position="304"/>
        <end position="326"/>
    </location>
</feature>
<dbReference type="eggNOG" id="COG0025">
    <property type="taxonomic scope" value="Bacteria"/>
</dbReference>
<dbReference type="HOGENOM" id="CLU_005912_8_1_7"/>
<feature type="transmembrane region" description="Helical" evidence="12">
    <location>
        <begin position="216"/>
        <end position="234"/>
    </location>
</feature>
<dbReference type="STRING" id="749222.Nitsa_0984"/>
<evidence type="ECO:0000256" key="3">
    <source>
        <dbReference type="ARBA" id="ARBA00022448"/>
    </source>
</evidence>
<evidence type="ECO:0000256" key="8">
    <source>
        <dbReference type="ARBA" id="ARBA00023053"/>
    </source>
</evidence>
<gene>
    <name evidence="14" type="ordered locus">Nitsa_0984</name>
</gene>
<dbReference type="EMBL" id="CP002452">
    <property type="protein sequence ID" value="ADV46243.1"/>
    <property type="molecule type" value="Genomic_DNA"/>
</dbReference>
<dbReference type="PANTHER" id="PTHR10110">
    <property type="entry name" value="SODIUM/HYDROGEN EXCHANGER"/>
    <property type="match status" value="1"/>
</dbReference>
<feature type="transmembrane region" description="Helical" evidence="12">
    <location>
        <begin position="362"/>
        <end position="382"/>
    </location>
</feature>
<name>E6X3G6_NITSE</name>
<evidence type="ECO:0000313" key="14">
    <source>
        <dbReference type="EMBL" id="ADV46243.1"/>
    </source>
</evidence>
<feature type="domain" description="Cation/H+ exchanger transmembrane" evidence="13">
    <location>
        <begin position="12"/>
        <end position="392"/>
    </location>
</feature>
<dbReference type="Proteomes" id="UP000008633">
    <property type="component" value="Chromosome"/>
</dbReference>
<dbReference type="GO" id="GO:0051453">
    <property type="term" value="P:regulation of intracellular pH"/>
    <property type="evidence" value="ECO:0007669"/>
    <property type="project" value="TreeGrafter"/>
</dbReference>
<feature type="transmembrane region" description="Helical" evidence="12">
    <location>
        <begin position="30"/>
        <end position="47"/>
    </location>
</feature>
<evidence type="ECO:0000256" key="4">
    <source>
        <dbReference type="ARBA" id="ARBA00022449"/>
    </source>
</evidence>
<dbReference type="KEGG" id="nsa:Nitsa_0984"/>
<evidence type="ECO:0000256" key="11">
    <source>
        <dbReference type="ARBA" id="ARBA00023201"/>
    </source>
</evidence>
<evidence type="ECO:0000313" key="15">
    <source>
        <dbReference type="Proteomes" id="UP000008633"/>
    </source>
</evidence>
<proteinExistence type="inferred from homology"/>
<keyword evidence="5" id="KW-1003">Cell membrane</keyword>
<evidence type="ECO:0000256" key="5">
    <source>
        <dbReference type="ARBA" id="ARBA00022475"/>
    </source>
</evidence>
<evidence type="ECO:0000256" key="6">
    <source>
        <dbReference type="ARBA" id="ARBA00022692"/>
    </source>
</evidence>
<evidence type="ECO:0000256" key="7">
    <source>
        <dbReference type="ARBA" id="ARBA00022989"/>
    </source>
</evidence>
<sequence length="518" mass="57257">MSYESAILILFVVASIVAVAARRINLPYTIALMAVGIGLGALHLLNAPHLTQQLLYDIFLPPLIFEAAIHLKAEDLRRDFWPIATLVVPGVIFSTLATAAVMIPISQHIPHLHGLNWAVGILFGAAVAATDPVAVVALFKRLGVPQRLRILVESESLLNDGTAIVIFMIAWSYVHGDLSTPSDAALEFFRVVGLGLIVGTIVGFLTAVAMQNLDDAMIVITLTTVAAYGSFLIAEHLNVSGVMSTVAAGLVVGQRGFANTLFPSIRLSTESFWEYIAFAMNSLIFLLMGLAIDLKMLWDLWPFVLLAYFAMMVARFVIVTGTWAIFYPTKERFPFNWALILGWGGLRGALSMVLALSLPDSFIYKNLIVTLVFGVVLLALFIQGLSMAPVLRGLGLVSPISEIREYEKLKTEITLLHNTMDRIDRLRKRHMISAQSAQALEDAFQKQIDTVLQKLQKATPDKEALLKEELLRTKRRLLMDQKNDLLELYRNGTIDYLTYETVKNELDGEIFALENEGA</sequence>
<dbReference type="GO" id="GO:0015386">
    <property type="term" value="F:potassium:proton antiporter activity"/>
    <property type="evidence" value="ECO:0007669"/>
    <property type="project" value="TreeGrafter"/>
</dbReference>
<feature type="transmembrane region" description="Helical" evidence="12">
    <location>
        <begin position="272"/>
        <end position="292"/>
    </location>
</feature>
<evidence type="ECO:0000256" key="2">
    <source>
        <dbReference type="ARBA" id="ARBA00007367"/>
    </source>
</evidence>
<keyword evidence="15" id="KW-1185">Reference proteome</keyword>
<reference evidence="15" key="2">
    <citation type="submission" date="2011-01" db="EMBL/GenBank/DDBJ databases">
        <title>The complete genome of Nitratifractor salsuginis DSM 16511.</title>
        <authorList>
            <consortium name="US DOE Joint Genome Institute (JGI-PGF)"/>
            <person name="Lucas S."/>
            <person name="Copeland A."/>
            <person name="Lapidus A."/>
            <person name="Bruce D."/>
            <person name="Goodwin L."/>
            <person name="Pitluck S."/>
            <person name="Kyrpides N."/>
            <person name="Mavromatis K."/>
            <person name="Ivanova N."/>
            <person name="Mikhailova N."/>
            <person name="Zeytun A."/>
            <person name="Detter J.C."/>
            <person name="Tapia R."/>
            <person name="Han C."/>
            <person name="Land M."/>
            <person name="Hauser L."/>
            <person name="Markowitz V."/>
            <person name="Cheng J.-F."/>
            <person name="Hugenholtz P."/>
            <person name="Woyke T."/>
            <person name="Wu D."/>
            <person name="Tindall B."/>
            <person name="Schuetze A."/>
            <person name="Brambilla E."/>
            <person name="Klenk H.-P."/>
            <person name="Eisen J.A."/>
        </authorList>
    </citation>
    <scope>NUCLEOTIDE SEQUENCE [LARGE SCALE GENOMIC DNA]</scope>
    <source>
        <strain evidence="15">DSM 16511 / JCM 12458 / E9I37-1</strain>
    </source>
</reference>
<feature type="transmembrane region" description="Helical" evidence="12">
    <location>
        <begin position="338"/>
        <end position="356"/>
    </location>
</feature>
<dbReference type="InterPro" id="IPR006153">
    <property type="entry name" value="Cation/H_exchanger_TM"/>
</dbReference>
<keyword evidence="8" id="KW-0915">Sodium</keyword>
<keyword evidence="6 12" id="KW-0812">Transmembrane</keyword>
<feature type="transmembrane region" description="Helical" evidence="12">
    <location>
        <begin position="115"/>
        <end position="137"/>
    </location>
</feature>
<dbReference type="GO" id="GO:0098719">
    <property type="term" value="P:sodium ion import across plasma membrane"/>
    <property type="evidence" value="ECO:0007669"/>
    <property type="project" value="TreeGrafter"/>
</dbReference>
<feature type="transmembrane region" description="Helical" evidence="12">
    <location>
        <begin position="188"/>
        <end position="210"/>
    </location>
</feature>
<keyword evidence="11" id="KW-0739">Sodium transport</keyword>
<evidence type="ECO:0000256" key="9">
    <source>
        <dbReference type="ARBA" id="ARBA00023065"/>
    </source>
</evidence>
<keyword evidence="3" id="KW-0813">Transport</keyword>
<dbReference type="GO" id="GO:0015385">
    <property type="term" value="F:sodium:proton antiporter activity"/>
    <property type="evidence" value="ECO:0007669"/>
    <property type="project" value="InterPro"/>
</dbReference>
<keyword evidence="9" id="KW-0406">Ion transport</keyword>
<comment type="subcellular location">
    <subcellularLocation>
        <location evidence="1">Cell membrane</location>
        <topology evidence="1">Multi-pass membrane protein</topology>
    </subcellularLocation>
</comment>
<reference evidence="14 15" key="1">
    <citation type="journal article" date="2011" name="Stand. Genomic Sci.">
        <title>Complete genome sequence of Nitratifractor salsuginis type strain (E9I37-1).</title>
        <authorList>
            <person name="Anderson I."/>
            <person name="Sikorski J."/>
            <person name="Zeytun A."/>
            <person name="Nolan M."/>
            <person name="Lapidus A."/>
            <person name="Lucas S."/>
            <person name="Hammon N."/>
            <person name="Deshpande S."/>
            <person name="Cheng J.F."/>
            <person name="Tapia R."/>
            <person name="Han C."/>
            <person name="Goodwin L."/>
            <person name="Pitluck S."/>
            <person name="Liolios K."/>
            <person name="Pagani I."/>
            <person name="Ivanova N."/>
            <person name="Huntemann M."/>
            <person name="Mavromatis K."/>
            <person name="Ovchinikova G."/>
            <person name="Pati A."/>
            <person name="Chen A."/>
            <person name="Palaniappan K."/>
            <person name="Land M."/>
            <person name="Hauser L."/>
            <person name="Brambilla E.M."/>
            <person name="Ngatchou-Djao O.D."/>
            <person name="Rohde M."/>
            <person name="Tindall B.J."/>
            <person name="Goker M."/>
            <person name="Detter J.C."/>
            <person name="Woyke T."/>
            <person name="Bristow J."/>
            <person name="Eisen J.A."/>
            <person name="Markowitz V."/>
            <person name="Hugenholtz P."/>
            <person name="Klenk H.P."/>
            <person name="Kyrpides N.C."/>
        </authorList>
    </citation>
    <scope>NUCLEOTIDE SEQUENCE [LARGE SCALE GENOMIC DNA]</scope>
    <source>
        <strain evidence="15">DSM 16511 / JCM 12458 / E9I37-1</strain>
    </source>
</reference>
<keyword evidence="10 12" id="KW-0472">Membrane</keyword>
<evidence type="ECO:0000256" key="10">
    <source>
        <dbReference type="ARBA" id="ARBA00023136"/>
    </source>
</evidence>
<dbReference type="RefSeq" id="WP_013553937.1">
    <property type="nucleotide sequence ID" value="NC_014935.1"/>
</dbReference>
<feature type="transmembrane region" description="Helical" evidence="12">
    <location>
        <begin position="157"/>
        <end position="176"/>
    </location>
</feature>
<dbReference type="InterPro" id="IPR018422">
    <property type="entry name" value="Cation/H_exchanger_CPA1"/>
</dbReference>
<dbReference type="PANTHER" id="PTHR10110:SF195">
    <property type="entry name" value="NA(+)_H(+) ANTIPORTER NHAS2"/>
    <property type="match status" value="1"/>
</dbReference>
<keyword evidence="4" id="KW-0050">Antiport</keyword>
<dbReference type="Pfam" id="PF00999">
    <property type="entry name" value="Na_H_Exchanger"/>
    <property type="match status" value="1"/>
</dbReference>
<dbReference type="OrthoDB" id="9809206at2"/>
<protein>
    <submittedName>
        <fullName evidence="14">Sodium/hydrogen exchanger</fullName>
    </submittedName>
</protein>
<feature type="transmembrane region" description="Helical" evidence="12">
    <location>
        <begin position="83"/>
        <end position="103"/>
    </location>
</feature>
<organism evidence="14 15">
    <name type="scientific">Nitratifractor salsuginis (strain DSM 16511 / JCM 12458 / E9I37-1)</name>
    <dbReference type="NCBI Taxonomy" id="749222"/>
    <lineage>
        <taxon>Bacteria</taxon>
        <taxon>Pseudomonadati</taxon>
        <taxon>Campylobacterota</taxon>
        <taxon>Epsilonproteobacteria</taxon>
        <taxon>Campylobacterales</taxon>
        <taxon>Sulfurovaceae</taxon>
        <taxon>Nitratifractor</taxon>
    </lineage>
</organism>
<accession>E6X3G6</accession>
<evidence type="ECO:0000256" key="1">
    <source>
        <dbReference type="ARBA" id="ARBA00004651"/>
    </source>
</evidence>
<evidence type="ECO:0000259" key="13">
    <source>
        <dbReference type="Pfam" id="PF00999"/>
    </source>
</evidence>
<comment type="similarity">
    <text evidence="2">Belongs to the monovalent cation:proton antiporter 1 (CPA1) transporter (TC 2.A.36) family.</text>
</comment>
<dbReference type="AlphaFoldDB" id="E6X3G6"/>
<evidence type="ECO:0000256" key="12">
    <source>
        <dbReference type="SAM" id="Phobius"/>
    </source>
</evidence>
<dbReference type="GO" id="GO:0005886">
    <property type="term" value="C:plasma membrane"/>
    <property type="evidence" value="ECO:0007669"/>
    <property type="project" value="UniProtKB-SubCell"/>
</dbReference>